<evidence type="ECO:0000313" key="1">
    <source>
        <dbReference type="EMBL" id="GFS28509.1"/>
    </source>
</evidence>
<evidence type="ECO:0000313" key="3">
    <source>
        <dbReference type="Proteomes" id="UP000585474"/>
    </source>
</evidence>
<name>A0A7J0D8M2_9ERIC</name>
<dbReference type="Proteomes" id="UP000585474">
    <property type="component" value="Unassembled WGS sequence"/>
</dbReference>
<gene>
    <name evidence="1" type="ORF">Acr_00g0002230</name>
    <name evidence="2" type="ORF">Acr_04g0005980</name>
</gene>
<proteinExistence type="predicted"/>
<dbReference type="EMBL" id="BJWL01000004">
    <property type="protein sequence ID" value="GFY85860.1"/>
    <property type="molecule type" value="Genomic_DNA"/>
</dbReference>
<keyword evidence="3" id="KW-1185">Reference proteome</keyword>
<dbReference type="EMBL" id="BJWL01000044">
    <property type="protein sequence ID" value="GFS28509.1"/>
    <property type="molecule type" value="Genomic_DNA"/>
</dbReference>
<sequence>MRSSHLFPGCTAIRYQVGNGTYIGFSSFPWLDNGPIANRFQSGIRMKTGLPMQSMVSDVISEGRRSLPAARDYDVARLWKEVADVELPPRIVPDRVVWTLNADGFPLSLHGF</sequence>
<dbReference type="AlphaFoldDB" id="A0A7J0D8M2"/>
<reference evidence="2 3" key="1">
    <citation type="submission" date="2019-07" db="EMBL/GenBank/DDBJ databases">
        <title>De Novo Assembly of kiwifruit Actinidia rufa.</title>
        <authorList>
            <person name="Sugita-Konishi S."/>
            <person name="Sato K."/>
            <person name="Mori E."/>
            <person name="Abe Y."/>
            <person name="Kisaki G."/>
            <person name="Hamano K."/>
            <person name="Suezawa K."/>
            <person name="Otani M."/>
            <person name="Fukuda T."/>
            <person name="Manabe T."/>
            <person name="Gomi K."/>
            <person name="Tabuchi M."/>
            <person name="Akimitsu K."/>
            <person name="Kataoka I."/>
        </authorList>
    </citation>
    <scope>NUCLEOTIDE SEQUENCE [LARGE SCALE GENOMIC DNA]</scope>
    <source>
        <strain evidence="3">cv. Fuchu</strain>
        <strain evidence="2">Fuchu</strain>
    </source>
</reference>
<evidence type="ECO:0000313" key="2">
    <source>
        <dbReference type="EMBL" id="GFY85860.1"/>
    </source>
</evidence>
<comment type="caution">
    <text evidence="1">The sequence shown here is derived from an EMBL/GenBank/DDBJ whole genome shotgun (WGS) entry which is preliminary data.</text>
</comment>
<accession>A0A7J0D8M2</accession>
<protein>
    <submittedName>
        <fullName evidence="1">Uncharacterized protein</fullName>
    </submittedName>
</protein>
<organism evidence="1 3">
    <name type="scientific">Actinidia rufa</name>
    <dbReference type="NCBI Taxonomy" id="165716"/>
    <lineage>
        <taxon>Eukaryota</taxon>
        <taxon>Viridiplantae</taxon>
        <taxon>Streptophyta</taxon>
        <taxon>Embryophyta</taxon>
        <taxon>Tracheophyta</taxon>
        <taxon>Spermatophyta</taxon>
        <taxon>Magnoliopsida</taxon>
        <taxon>eudicotyledons</taxon>
        <taxon>Gunneridae</taxon>
        <taxon>Pentapetalae</taxon>
        <taxon>asterids</taxon>
        <taxon>Ericales</taxon>
        <taxon>Actinidiaceae</taxon>
        <taxon>Actinidia</taxon>
    </lineage>
</organism>
<reference evidence="1" key="2">
    <citation type="submission" date="2020-08" db="EMBL/GenBank/DDBJ databases">
        <title>De Novo Assembly of kiwifruit Actinidia rufa.</title>
        <authorList>
            <person name="Sugita-Konishi S."/>
            <person name="Sato K."/>
            <person name="Mori E."/>
            <person name="Abe Y."/>
            <person name="Kisaki G."/>
            <person name="Hamano K."/>
            <person name="Suezawa K."/>
            <person name="Otani M."/>
            <person name="Fukuda T."/>
            <person name="Manabe T."/>
            <person name="Gomi K."/>
            <person name="Tabuchi M."/>
            <person name="Akimitsu K."/>
            <person name="Kataoka I."/>
        </authorList>
    </citation>
    <scope>NUCLEOTIDE SEQUENCE</scope>
    <source>
        <strain evidence="1">Fuchu</strain>
    </source>
</reference>